<evidence type="ECO:0000313" key="4">
    <source>
        <dbReference type="Proteomes" id="UP000631181"/>
    </source>
</evidence>
<feature type="region of interest" description="Disordered" evidence="1">
    <location>
        <begin position="164"/>
        <end position="213"/>
    </location>
</feature>
<comment type="caution">
    <text evidence="3">The sequence shown here is derived from an EMBL/GenBank/DDBJ whole genome shotgun (WGS) entry which is preliminary data.</text>
</comment>
<name>A0A8J8W7D9_9EURO</name>
<evidence type="ECO:0000256" key="1">
    <source>
        <dbReference type="SAM" id="MobiDB-lite"/>
    </source>
</evidence>
<keyword evidence="4" id="KW-1185">Reference proteome</keyword>
<sequence>MRPGLGHSGAFPLLALLGFVLLTLVPSLSGLSNVKLVDWTYFTGGASQLPLIQDGVAAFPPDITSAQSPRSWILSNRSRSRANAKNLSAHASRAPEALGEPGDSSPGGNDSRRLDSGYKPASPLPLMRRARALRTYLLKQLDEYQLFTSRVHHNHSTISTLTSPSLMSLNATPPPTMIDDDSRPLPTAKEHTHVRDKPTKPDDEKKKKTATESRLSSWCSKWQQACQKAQDMWPSSPTYNASTPQLSASLNPELAVHQPPSKIQKQLDGGVSSLGEASPVNSCLEPSLKTHEFSSTTNDQTTDAAGSTAELRGSCMAVVIGLVAGIMWF</sequence>
<protein>
    <submittedName>
        <fullName evidence="3">Uncharacterized protein</fullName>
    </submittedName>
</protein>
<feature type="chain" id="PRO_5035315278" evidence="2">
    <location>
        <begin position="31"/>
        <end position="329"/>
    </location>
</feature>
<dbReference type="OrthoDB" id="4344543at2759"/>
<dbReference type="AlphaFoldDB" id="A0A8J8W7D9"/>
<evidence type="ECO:0000256" key="2">
    <source>
        <dbReference type="SAM" id="SignalP"/>
    </source>
</evidence>
<evidence type="ECO:0000313" key="3">
    <source>
        <dbReference type="EMBL" id="KAF7717117.1"/>
    </source>
</evidence>
<dbReference type="EMBL" id="WIWV01000031">
    <property type="protein sequence ID" value="KAF7717117.1"/>
    <property type="molecule type" value="Genomic_DNA"/>
</dbReference>
<accession>A0A8J8W7D9</accession>
<organism evidence="3 4">
    <name type="scientific">Penicillium ucsense</name>
    <dbReference type="NCBI Taxonomy" id="2839758"/>
    <lineage>
        <taxon>Eukaryota</taxon>
        <taxon>Fungi</taxon>
        <taxon>Dikarya</taxon>
        <taxon>Ascomycota</taxon>
        <taxon>Pezizomycotina</taxon>
        <taxon>Eurotiomycetes</taxon>
        <taxon>Eurotiomycetidae</taxon>
        <taxon>Eurotiales</taxon>
        <taxon>Aspergillaceae</taxon>
        <taxon>Penicillium</taxon>
    </lineage>
</organism>
<dbReference type="Proteomes" id="UP000631181">
    <property type="component" value="Unassembled WGS sequence"/>
</dbReference>
<feature type="region of interest" description="Disordered" evidence="1">
    <location>
        <begin position="84"/>
        <end position="123"/>
    </location>
</feature>
<keyword evidence="2" id="KW-0732">Signal</keyword>
<proteinExistence type="predicted"/>
<feature type="compositionally biased region" description="Basic and acidic residues" evidence="1">
    <location>
        <begin position="180"/>
        <end position="211"/>
    </location>
</feature>
<gene>
    <name evidence="3" type="ORF">PECM_004823</name>
</gene>
<feature type="signal peptide" evidence="2">
    <location>
        <begin position="1"/>
        <end position="30"/>
    </location>
</feature>
<reference evidence="3" key="1">
    <citation type="journal article" date="2020" name="Front. Microbiol.">
        <title>Gene regulatory networks of Penicillium echinulatum 2HH and Penicillium oxalicum 114-2 inferred by a computational biology approach.</title>
        <authorList>
            <person name="Lenz A.R."/>
            <person name="Galan-Vasquez E."/>
            <person name="Balbinot E."/>
            <person name="De Abreu F.P."/>
            <person name="De Oliveira N.S."/>
            <person name="Da Rosa L.O."/>
            <person name="De Avila E Silva S."/>
            <person name="Camassola M."/>
            <person name="Dillon A.J.P."/>
            <person name="Perez-Rueda E."/>
        </authorList>
    </citation>
    <scope>NUCLEOTIDE SEQUENCE</scope>
    <source>
        <strain evidence="3">S1M29</strain>
    </source>
</reference>